<dbReference type="GO" id="GO:0000160">
    <property type="term" value="P:phosphorelay signal transduction system"/>
    <property type="evidence" value="ECO:0007669"/>
    <property type="project" value="InterPro"/>
</dbReference>
<name>A0A520KZ18_9EURY</name>
<gene>
    <name evidence="3" type="ORF">EF807_00270</name>
</gene>
<evidence type="ECO:0000259" key="2">
    <source>
        <dbReference type="PROSITE" id="PS50110"/>
    </source>
</evidence>
<dbReference type="InterPro" id="IPR011006">
    <property type="entry name" value="CheY-like_superfamily"/>
</dbReference>
<feature type="domain" description="Response regulatory" evidence="2">
    <location>
        <begin position="9"/>
        <end position="63"/>
    </location>
</feature>
<reference evidence="3 4" key="1">
    <citation type="journal article" date="2019" name="Nat. Microbiol.">
        <title>Wide diversity of methane and short-chain alkane metabolisms in uncultured archaea.</title>
        <authorList>
            <person name="Borrel G."/>
            <person name="Adam P.S."/>
            <person name="McKay L.J."/>
            <person name="Chen L.X."/>
            <person name="Sierra-Garcia I.N."/>
            <person name="Sieber C.M."/>
            <person name="Letourneur Q."/>
            <person name="Ghozlane A."/>
            <person name="Andersen G.L."/>
            <person name="Li W.J."/>
            <person name="Hallam S.J."/>
            <person name="Muyzer G."/>
            <person name="de Oliveira V.M."/>
            <person name="Inskeep W.P."/>
            <person name="Banfield J.F."/>
            <person name="Gribaldo S."/>
        </authorList>
    </citation>
    <scope>NUCLEOTIDE SEQUENCE [LARGE SCALE GENOMIC DNA]</scope>
    <source>
        <strain evidence="3">NM1b</strain>
    </source>
</reference>
<organism evidence="3 4">
    <name type="scientific">Candidatus Methanolliviera hydrocarbonicum</name>
    <dbReference type="NCBI Taxonomy" id="2491085"/>
    <lineage>
        <taxon>Archaea</taxon>
        <taxon>Methanobacteriati</taxon>
        <taxon>Methanobacteriota</taxon>
        <taxon>Candidatus Methanoliparia</taxon>
        <taxon>Candidatus Methanoliparales</taxon>
        <taxon>Candidatus Methanollivieraceae</taxon>
        <taxon>Candidatus Methanolliviera</taxon>
    </lineage>
</organism>
<sequence length="63" mass="7316">MLKMINPQRLLLVEDEEAHADLIKKAFEGSSKEWEIHHASSLEGALRWLDENEKPSLIIADYR</sequence>
<evidence type="ECO:0000256" key="1">
    <source>
        <dbReference type="PROSITE-ProRule" id="PRU00169"/>
    </source>
</evidence>
<accession>A0A520KZ18</accession>
<dbReference type="EMBL" id="RXIL01000002">
    <property type="protein sequence ID" value="RZN73829.1"/>
    <property type="molecule type" value="Genomic_DNA"/>
</dbReference>
<dbReference type="AlphaFoldDB" id="A0A520KZ18"/>
<feature type="modified residue" description="4-aspartylphosphate" evidence="1">
    <location>
        <position position="61"/>
    </location>
</feature>
<evidence type="ECO:0000313" key="4">
    <source>
        <dbReference type="Proteomes" id="UP000320766"/>
    </source>
</evidence>
<comment type="caution">
    <text evidence="3">The sequence shown here is derived from an EMBL/GenBank/DDBJ whole genome shotgun (WGS) entry which is preliminary data.</text>
</comment>
<dbReference type="SUPFAM" id="SSF52172">
    <property type="entry name" value="CheY-like"/>
    <property type="match status" value="1"/>
</dbReference>
<feature type="non-terminal residue" evidence="3">
    <location>
        <position position="63"/>
    </location>
</feature>
<dbReference type="Proteomes" id="UP000320766">
    <property type="component" value="Unassembled WGS sequence"/>
</dbReference>
<dbReference type="PROSITE" id="PS50110">
    <property type="entry name" value="RESPONSE_REGULATORY"/>
    <property type="match status" value="1"/>
</dbReference>
<proteinExistence type="predicted"/>
<keyword evidence="1" id="KW-0597">Phosphoprotein</keyword>
<dbReference type="Gene3D" id="3.40.50.2300">
    <property type="match status" value="1"/>
</dbReference>
<evidence type="ECO:0000313" key="3">
    <source>
        <dbReference type="EMBL" id="RZN73829.1"/>
    </source>
</evidence>
<dbReference type="InterPro" id="IPR001789">
    <property type="entry name" value="Sig_transdc_resp-reg_receiver"/>
</dbReference>
<protein>
    <submittedName>
        <fullName evidence="3">Response regulator</fullName>
    </submittedName>
</protein>